<keyword evidence="10 14" id="KW-0406">Ion transport</keyword>
<keyword evidence="7 14" id="KW-0851">Voltage-gated channel</keyword>
<dbReference type="Gene3D" id="1.25.40.20">
    <property type="entry name" value="Ankyrin repeat-containing domain"/>
    <property type="match status" value="1"/>
</dbReference>
<keyword evidence="13" id="KW-0040">ANK repeat</keyword>
<dbReference type="PROSITE" id="PS50297">
    <property type="entry name" value="ANK_REP_REGION"/>
    <property type="match status" value="1"/>
</dbReference>
<keyword evidence="3 14" id="KW-0813">Transport</keyword>
<comment type="similarity">
    <text evidence="2 14">Belongs to the potassium channel family. Plant (TC 1.A.1.4) subfamily.</text>
</comment>
<keyword evidence="5 14" id="KW-0812">Transmembrane</keyword>
<evidence type="ECO:0000256" key="1">
    <source>
        <dbReference type="ARBA" id="ARBA00004141"/>
    </source>
</evidence>
<dbReference type="InterPro" id="IPR005821">
    <property type="entry name" value="Ion_trans_dom"/>
</dbReference>
<accession>A0A4V4H991</accession>
<dbReference type="Gene3D" id="1.10.287.70">
    <property type="match status" value="1"/>
</dbReference>
<keyword evidence="6 14" id="KW-0631">Potassium channel</keyword>
<keyword evidence="11 14" id="KW-0472">Membrane</keyword>
<feature type="repeat" description="ANK" evidence="13">
    <location>
        <begin position="524"/>
        <end position="556"/>
    </location>
</feature>
<dbReference type="PROSITE" id="PS51490">
    <property type="entry name" value="KHA"/>
    <property type="match status" value="1"/>
</dbReference>
<comment type="caution">
    <text evidence="17">The sequence shown here is derived from an EMBL/GenBank/DDBJ whole genome shotgun (WGS) entry which is preliminary data.</text>
</comment>
<feature type="transmembrane region" description="Helical" evidence="14">
    <location>
        <begin position="188"/>
        <end position="207"/>
    </location>
</feature>
<keyword evidence="12 14" id="KW-0407">Ion channel</keyword>
<sequence>MFSCMNYLQHFCNDGFQLESGGFNLHDDLLPSLGATISHTIKLRKHIVSPYDPRYRLWELFLIFLVLYSAWICPFEFAFLRYLPSKIFLVDNIVDSFFAIDIVLTFFVAFMDHKSCLLVDDPKRIAVRLEKDIRFNYFWTRCTKLFSVTIFAVHCSGCFNYMIADRYPDPKRTWIGAVIPNFREDDLWLRYVTAIYWSITTLTTTGYGDLHAENTREMLFDICYMFFNLGLMAYLIGNMTNLVVQGTSRTKKFRDTIQNASEFASRNKLPKYIEEQMLSHICLRFKTEELKQQEILDDLPKAIRSSIAEHLFLPIVQNVYLFQGVTSNTLFQMVTEMKAEYFPPKEDVMLQNEAPTDLYVIVSGAVEMRTYADGIEKVHGSVTAGEIVGEIAVLCHMPQPFTVRTTELTQILRLNRTILFNIIHKSKQDATIVMSNLLQKLRVHERLYPGIKQNDSELLQQWQEKIAMNRNENHDQDENSYRVSNTLEEMDAGDLLCKAESNKNIRMDIQPPISCCNTKVDHADKRTVLHTAVWEGRNETAKVLLKQGSTVDKVDGNRWTQKRLGKYENEGKLKPLSSIGSGNRFSGEHELEFFKMKDADCGNDIKNYGSREWRKTTDHGNNFKHHSSREWRPRFPYSNISEMLVASCSHGGHEFDNDVKNLTSKRVTIHMHSQRANPARQLTAKMINLPGTVEELLRIGGEKFVGHHPEKVINQENTEIDDLSKVQDGDHLYLLEI</sequence>
<comment type="subunit">
    <text evidence="14">The potassium channel is composed of a homo- or heterotetrameric complex of pore-forming subunits.</text>
</comment>
<evidence type="ECO:0000313" key="18">
    <source>
        <dbReference type="Proteomes" id="UP000317650"/>
    </source>
</evidence>
<name>A0A4V4H991_MUSBA</name>
<dbReference type="SMART" id="SM00100">
    <property type="entry name" value="cNMP"/>
    <property type="match status" value="1"/>
</dbReference>
<evidence type="ECO:0000256" key="4">
    <source>
        <dbReference type="ARBA" id="ARBA00022538"/>
    </source>
</evidence>
<evidence type="ECO:0000256" key="3">
    <source>
        <dbReference type="ARBA" id="ARBA00022448"/>
    </source>
</evidence>
<evidence type="ECO:0000256" key="9">
    <source>
        <dbReference type="ARBA" id="ARBA00022989"/>
    </source>
</evidence>
<feature type="transmembrane region" description="Helical" evidence="14">
    <location>
        <begin position="145"/>
        <end position="163"/>
    </location>
</feature>
<dbReference type="SUPFAM" id="SSF51206">
    <property type="entry name" value="cAMP-binding domain-like"/>
    <property type="match status" value="1"/>
</dbReference>
<comment type="subcellular location">
    <subcellularLocation>
        <location evidence="1 14">Membrane</location>
        <topology evidence="1 14">Multi-pass membrane protein</topology>
    </subcellularLocation>
</comment>
<comment type="caution">
    <text evidence="14">Lacks conserved residue(s) required for the propagation of feature annotation.</text>
</comment>
<dbReference type="SUPFAM" id="SSF48403">
    <property type="entry name" value="Ankyrin repeat"/>
    <property type="match status" value="1"/>
</dbReference>
<dbReference type="FunFam" id="2.60.120.10:FF:000074">
    <property type="entry name" value="Potassium channel KAT2"/>
    <property type="match status" value="1"/>
</dbReference>
<dbReference type="PANTHER" id="PTHR45743:SF6">
    <property type="entry name" value="POTASSIUM CHANNEL KAT2"/>
    <property type="match status" value="1"/>
</dbReference>
<gene>
    <name evidence="17" type="ORF">C4D60_Mb08t27470</name>
</gene>
<comment type="domain">
    <text evidence="14">The KHA domain (rich in hydrophobic and acidic residues) present in the C-terminal part is likely to be important for tetramerization.</text>
</comment>
<dbReference type="PROSITE" id="PS50042">
    <property type="entry name" value="CNMP_BINDING_3"/>
    <property type="match status" value="1"/>
</dbReference>
<dbReference type="Gene3D" id="1.10.287.630">
    <property type="entry name" value="Helix hairpin bin"/>
    <property type="match status" value="1"/>
</dbReference>
<dbReference type="GO" id="GO:0034702">
    <property type="term" value="C:monoatomic ion channel complex"/>
    <property type="evidence" value="ECO:0007669"/>
    <property type="project" value="UniProtKB-KW"/>
</dbReference>
<dbReference type="InterPro" id="IPR036770">
    <property type="entry name" value="Ankyrin_rpt-contain_sf"/>
</dbReference>
<dbReference type="InterPro" id="IPR000595">
    <property type="entry name" value="cNMP-bd_dom"/>
</dbReference>
<proteinExistence type="inferred from homology"/>
<evidence type="ECO:0000256" key="13">
    <source>
        <dbReference type="PROSITE-ProRule" id="PRU00023"/>
    </source>
</evidence>
<feature type="transmembrane region" description="Helical" evidence="14">
    <location>
        <begin position="219"/>
        <end position="244"/>
    </location>
</feature>
<dbReference type="InterPro" id="IPR045319">
    <property type="entry name" value="KAT/AKT"/>
</dbReference>
<evidence type="ECO:0000256" key="11">
    <source>
        <dbReference type="ARBA" id="ARBA00023136"/>
    </source>
</evidence>
<evidence type="ECO:0000313" key="17">
    <source>
        <dbReference type="EMBL" id="THU70675.1"/>
    </source>
</evidence>
<evidence type="ECO:0000256" key="12">
    <source>
        <dbReference type="ARBA" id="ARBA00023303"/>
    </source>
</evidence>
<evidence type="ECO:0000256" key="2">
    <source>
        <dbReference type="ARBA" id="ARBA00007929"/>
    </source>
</evidence>
<organism evidence="17 18">
    <name type="scientific">Musa balbisiana</name>
    <name type="common">Banana</name>
    <dbReference type="NCBI Taxonomy" id="52838"/>
    <lineage>
        <taxon>Eukaryota</taxon>
        <taxon>Viridiplantae</taxon>
        <taxon>Streptophyta</taxon>
        <taxon>Embryophyta</taxon>
        <taxon>Tracheophyta</taxon>
        <taxon>Spermatophyta</taxon>
        <taxon>Magnoliopsida</taxon>
        <taxon>Liliopsida</taxon>
        <taxon>Zingiberales</taxon>
        <taxon>Musaceae</taxon>
        <taxon>Musa</taxon>
    </lineage>
</organism>
<dbReference type="InterPro" id="IPR021789">
    <property type="entry name" value="KHA_dom"/>
</dbReference>
<dbReference type="GO" id="GO:0005249">
    <property type="term" value="F:voltage-gated potassium channel activity"/>
    <property type="evidence" value="ECO:0007669"/>
    <property type="project" value="UniProtKB-UniRule"/>
</dbReference>
<feature type="transmembrane region" description="Helical" evidence="14">
    <location>
        <begin position="92"/>
        <end position="111"/>
    </location>
</feature>
<dbReference type="Pfam" id="PF11834">
    <property type="entry name" value="KHA"/>
    <property type="match status" value="1"/>
</dbReference>
<evidence type="ECO:0000256" key="7">
    <source>
        <dbReference type="ARBA" id="ARBA00022882"/>
    </source>
</evidence>
<feature type="domain" description="Cyclic nucleotide-binding" evidence="15">
    <location>
        <begin position="321"/>
        <end position="440"/>
    </location>
</feature>
<evidence type="ECO:0000256" key="14">
    <source>
        <dbReference type="RuleBase" id="RU369015"/>
    </source>
</evidence>
<evidence type="ECO:0000259" key="16">
    <source>
        <dbReference type="PROSITE" id="PS51490"/>
    </source>
</evidence>
<keyword evidence="8 14" id="KW-0630">Potassium</keyword>
<reference evidence="17 18" key="1">
    <citation type="journal article" date="2019" name="Nat. Plants">
        <title>Genome sequencing of Musa balbisiana reveals subgenome evolution and function divergence in polyploid bananas.</title>
        <authorList>
            <person name="Yao X."/>
        </authorList>
    </citation>
    <scope>NUCLEOTIDE SEQUENCE [LARGE SCALE GENOMIC DNA]</scope>
    <source>
        <strain evidence="18">cv. DH-PKW</strain>
        <tissue evidence="17">Leaves</tissue>
    </source>
</reference>
<evidence type="ECO:0000256" key="6">
    <source>
        <dbReference type="ARBA" id="ARBA00022826"/>
    </source>
</evidence>
<comment type="domain">
    <text evidence="14">The segment S4 is probably the voltage-sensor and is characterized by a series of positively charged amino acids. The pore-forming region H5 is enclosed by the transmembrane segments S5 and S6 in the Shaker-type (1P/6TM) and contains the GYGD signature motif which seems to be involved in potassium selectivity.</text>
</comment>
<evidence type="ECO:0000256" key="10">
    <source>
        <dbReference type="ARBA" id="ARBA00023065"/>
    </source>
</evidence>
<dbReference type="Gene3D" id="2.60.120.10">
    <property type="entry name" value="Jelly Rolls"/>
    <property type="match status" value="1"/>
</dbReference>
<keyword evidence="9 14" id="KW-1133">Transmembrane helix</keyword>
<feature type="domain" description="KHA" evidence="16">
    <location>
        <begin position="666"/>
        <end position="737"/>
    </location>
</feature>
<evidence type="ECO:0000256" key="5">
    <source>
        <dbReference type="ARBA" id="ARBA00022692"/>
    </source>
</evidence>
<dbReference type="PROSITE" id="PS50088">
    <property type="entry name" value="ANK_REPEAT"/>
    <property type="match status" value="1"/>
</dbReference>
<dbReference type="EMBL" id="PYDT01000002">
    <property type="protein sequence ID" value="THU70675.1"/>
    <property type="molecule type" value="Genomic_DNA"/>
</dbReference>
<dbReference type="InterPro" id="IPR002110">
    <property type="entry name" value="Ankyrin_rpt"/>
</dbReference>
<dbReference type="Pfam" id="PF00520">
    <property type="entry name" value="Ion_trans"/>
    <property type="match status" value="1"/>
</dbReference>
<comment type="function">
    <text evidence="14">Potassium channel.</text>
</comment>
<dbReference type="InterPro" id="IPR014710">
    <property type="entry name" value="RmlC-like_jellyroll"/>
</dbReference>
<dbReference type="STRING" id="52838.A0A4V4H991"/>
<dbReference type="InterPro" id="IPR018490">
    <property type="entry name" value="cNMP-bd_dom_sf"/>
</dbReference>
<dbReference type="AlphaFoldDB" id="A0A4V4H991"/>
<keyword evidence="4 14" id="KW-0633">Potassium transport</keyword>
<evidence type="ECO:0000259" key="15">
    <source>
        <dbReference type="PROSITE" id="PS50042"/>
    </source>
</evidence>
<dbReference type="CDD" id="cd00038">
    <property type="entry name" value="CAP_ED"/>
    <property type="match status" value="1"/>
</dbReference>
<keyword evidence="18" id="KW-1185">Reference proteome</keyword>
<evidence type="ECO:0000256" key="8">
    <source>
        <dbReference type="ARBA" id="ARBA00022958"/>
    </source>
</evidence>
<feature type="transmembrane region" description="Helical" evidence="14">
    <location>
        <begin position="60"/>
        <end position="80"/>
    </location>
</feature>
<protein>
    <recommendedName>
        <fullName evidence="14">Potassium channel</fullName>
    </recommendedName>
</protein>
<dbReference type="SUPFAM" id="SSF81324">
    <property type="entry name" value="Voltage-gated potassium channels"/>
    <property type="match status" value="1"/>
</dbReference>
<dbReference type="PANTHER" id="PTHR45743">
    <property type="entry name" value="POTASSIUM CHANNEL AKT1"/>
    <property type="match status" value="1"/>
</dbReference>
<dbReference type="Pfam" id="PF00027">
    <property type="entry name" value="cNMP_binding"/>
    <property type="match status" value="1"/>
</dbReference>
<dbReference type="Proteomes" id="UP000317650">
    <property type="component" value="Chromosome 8"/>
</dbReference>